<organism evidence="1 2">
    <name type="scientific">Devosia oryzisoli</name>
    <dbReference type="NCBI Taxonomy" id="2774138"/>
    <lineage>
        <taxon>Bacteria</taxon>
        <taxon>Pseudomonadati</taxon>
        <taxon>Pseudomonadota</taxon>
        <taxon>Alphaproteobacteria</taxon>
        <taxon>Hyphomicrobiales</taxon>
        <taxon>Devosiaceae</taxon>
        <taxon>Devosia</taxon>
    </lineage>
</organism>
<evidence type="ECO:0000313" key="2">
    <source>
        <dbReference type="Proteomes" id="UP000654108"/>
    </source>
</evidence>
<protein>
    <submittedName>
        <fullName evidence="1">Uncharacterized protein</fullName>
    </submittedName>
</protein>
<name>A0A927FVU8_9HYPH</name>
<dbReference type="Proteomes" id="UP000654108">
    <property type="component" value="Unassembled WGS sequence"/>
</dbReference>
<proteinExistence type="predicted"/>
<dbReference type="RefSeq" id="WP_191775514.1">
    <property type="nucleotide sequence ID" value="NZ_JACYFU010000003.1"/>
</dbReference>
<comment type="caution">
    <text evidence="1">The sequence shown here is derived from an EMBL/GenBank/DDBJ whole genome shotgun (WGS) entry which is preliminary data.</text>
</comment>
<dbReference type="EMBL" id="JACYFU010000003">
    <property type="protein sequence ID" value="MBD8066089.1"/>
    <property type="molecule type" value="Genomic_DNA"/>
</dbReference>
<gene>
    <name evidence="1" type="ORF">IC608_11460</name>
</gene>
<dbReference type="AlphaFoldDB" id="A0A927FVU8"/>
<keyword evidence="2" id="KW-1185">Reference proteome</keyword>
<accession>A0A927FVU8</accession>
<evidence type="ECO:0000313" key="1">
    <source>
        <dbReference type="EMBL" id="MBD8066089.1"/>
    </source>
</evidence>
<sequence length="70" mass="7884">MNTPPKSSLRATAIAPDLVEETEARAQICYRLSRERRDMLHRLALDRHTNLQGLLDEAVGDLLAKLQVDS</sequence>
<reference evidence="1" key="1">
    <citation type="submission" date="2020-09" db="EMBL/GenBank/DDBJ databases">
        <title>Genome seq and assembly of Devosia sp.</title>
        <authorList>
            <person name="Chhetri G."/>
        </authorList>
    </citation>
    <scope>NUCLEOTIDE SEQUENCE</scope>
    <source>
        <strain evidence="1">PTR5</strain>
    </source>
</reference>